<reference evidence="2" key="1">
    <citation type="journal article" date="2014" name="Science">
        <title>The coffee genome provides insight into the convergent evolution of caffeine biosynthesis.</title>
        <authorList>
            <person name="Denoeud F."/>
            <person name="Carretero-Paulet L."/>
            <person name="Dereeper A."/>
            <person name="Droc G."/>
            <person name="Guyot R."/>
            <person name="Pietrella M."/>
            <person name="Zheng C."/>
            <person name="Alberti A."/>
            <person name="Anthony F."/>
            <person name="Aprea G."/>
            <person name="Aury J.M."/>
            <person name="Bento P."/>
            <person name="Bernard M."/>
            <person name="Bocs S."/>
            <person name="Campa C."/>
            <person name="Cenci A."/>
            <person name="Combes M.C."/>
            <person name="Crouzillat D."/>
            <person name="Da Silva C."/>
            <person name="Daddiego L."/>
            <person name="De Bellis F."/>
            <person name="Dussert S."/>
            <person name="Garsmeur O."/>
            <person name="Gayraud T."/>
            <person name="Guignon V."/>
            <person name="Jahn K."/>
            <person name="Jamilloux V."/>
            <person name="Joet T."/>
            <person name="Labadie K."/>
            <person name="Lan T."/>
            <person name="Leclercq J."/>
            <person name="Lepelley M."/>
            <person name="Leroy T."/>
            <person name="Li L.T."/>
            <person name="Librado P."/>
            <person name="Lopez L."/>
            <person name="Munoz A."/>
            <person name="Noel B."/>
            <person name="Pallavicini A."/>
            <person name="Perrotta G."/>
            <person name="Poncet V."/>
            <person name="Pot D."/>
            <person name="Priyono X."/>
            <person name="Rigoreau M."/>
            <person name="Rouard M."/>
            <person name="Rozas J."/>
            <person name="Tranchant-Dubreuil C."/>
            <person name="VanBuren R."/>
            <person name="Zhang Q."/>
            <person name="Andrade A.C."/>
            <person name="Argout X."/>
            <person name="Bertrand B."/>
            <person name="de Kochko A."/>
            <person name="Graziosi G."/>
            <person name="Henry R.J."/>
            <person name="Jayarama X."/>
            <person name="Ming R."/>
            <person name="Nagai C."/>
            <person name="Rounsley S."/>
            <person name="Sankoff D."/>
            <person name="Giuliano G."/>
            <person name="Albert V.A."/>
            <person name="Wincker P."/>
            <person name="Lashermes P."/>
        </authorList>
    </citation>
    <scope>NUCLEOTIDE SEQUENCE [LARGE SCALE GENOMIC DNA]</scope>
    <source>
        <strain evidence="2">cv. DH200-94</strain>
    </source>
</reference>
<accession>A0A068UUE6</accession>
<evidence type="ECO:0000313" key="2">
    <source>
        <dbReference type="Proteomes" id="UP000295252"/>
    </source>
</evidence>
<evidence type="ECO:0000313" key="1">
    <source>
        <dbReference type="EMBL" id="CDP11213.1"/>
    </source>
</evidence>
<gene>
    <name evidence="1" type="ORF">GSCOC_T00033316001</name>
</gene>
<organism evidence="1 2">
    <name type="scientific">Coffea canephora</name>
    <name type="common">Robusta coffee</name>
    <dbReference type="NCBI Taxonomy" id="49390"/>
    <lineage>
        <taxon>Eukaryota</taxon>
        <taxon>Viridiplantae</taxon>
        <taxon>Streptophyta</taxon>
        <taxon>Embryophyta</taxon>
        <taxon>Tracheophyta</taxon>
        <taxon>Spermatophyta</taxon>
        <taxon>Magnoliopsida</taxon>
        <taxon>eudicotyledons</taxon>
        <taxon>Gunneridae</taxon>
        <taxon>Pentapetalae</taxon>
        <taxon>asterids</taxon>
        <taxon>lamiids</taxon>
        <taxon>Gentianales</taxon>
        <taxon>Rubiaceae</taxon>
        <taxon>Ixoroideae</taxon>
        <taxon>Gardenieae complex</taxon>
        <taxon>Bertiereae - Coffeeae clade</taxon>
        <taxon>Coffeeae</taxon>
        <taxon>Coffea</taxon>
    </lineage>
</organism>
<name>A0A068UUE6_COFCA</name>
<keyword evidence="2" id="KW-1185">Reference proteome</keyword>
<dbReference type="Gramene" id="CDP11213">
    <property type="protein sequence ID" value="CDP11213"/>
    <property type="gene ID" value="GSCOC_T00033316001"/>
</dbReference>
<sequence length="28" mass="3462">MYKNVTDYSRNYFEYVQQGRMPIDAMKL</sequence>
<dbReference type="EMBL" id="HG739136">
    <property type="protein sequence ID" value="CDP11213.1"/>
    <property type="molecule type" value="Genomic_DNA"/>
</dbReference>
<dbReference type="InParanoid" id="A0A068UUE6"/>
<dbReference type="AlphaFoldDB" id="A0A068UUE6"/>
<protein>
    <submittedName>
        <fullName evidence="1">Uncharacterized protein</fullName>
    </submittedName>
</protein>
<dbReference type="Proteomes" id="UP000295252">
    <property type="component" value="Chromosome V"/>
</dbReference>
<proteinExistence type="predicted"/>